<dbReference type="OrthoDB" id="1931232at2759"/>
<protein>
    <submittedName>
        <fullName evidence="8">Asparagine--tRNA ligase</fullName>
    </submittedName>
</protein>
<dbReference type="GO" id="GO:0005524">
    <property type="term" value="F:ATP binding"/>
    <property type="evidence" value="ECO:0007669"/>
    <property type="project" value="UniProtKB-KW"/>
</dbReference>
<evidence type="ECO:0000313" key="9">
    <source>
        <dbReference type="Proteomes" id="UP001153069"/>
    </source>
</evidence>
<dbReference type="GO" id="GO:0004816">
    <property type="term" value="F:asparagine-tRNA ligase activity"/>
    <property type="evidence" value="ECO:0007669"/>
    <property type="project" value="TreeGrafter"/>
</dbReference>
<evidence type="ECO:0000256" key="4">
    <source>
        <dbReference type="ARBA" id="ARBA00022917"/>
    </source>
</evidence>
<evidence type="ECO:0000256" key="5">
    <source>
        <dbReference type="ARBA" id="ARBA00023146"/>
    </source>
</evidence>
<feature type="compositionally biased region" description="Acidic residues" evidence="6">
    <location>
        <begin position="255"/>
        <end position="272"/>
    </location>
</feature>
<feature type="domain" description="Aminoacyl-transfer RNA synthetases class-II family profile" evidence="7">
    <location>
        <begin position="307"/>
        <end position="551"/>
    </location>
</feature>
<dbReference type="Gene3D" id="3.30.930.10">
    <property type="entry name" value="Bira Bifunctional Protein, Domain 2"/>
    <property type="match status" value="1"/>
</dbReference>
<keyword evidence="5" id="KW-0030">Aminoacyl-tRNA synthetase</keyword>
<dbReference type="PANTHER" id="PTHR22594:SF34">
    <property type="entry name" value="ASPARAGINE--TRNA LIGASE, MITOCHONDRIAL-RELATED"/>
    <property type="match status" value="1"/>
</dbReference>
<feature type="compositionally biased region" description="Basic residues" evidence="6">
    <location>
        <begin position="242"/>
        <end position="251"/>
    </location>
</feature>
<evidence type="ECO:0000259" key="7">
    <source>
        <dbReference type="PROSITE" id="PS50862"/>
    </source>
</evidence>
<dbReference type="EMBL" id="CAICTM010000339">
    <property type="protein sequence ID" value="CAB9508258.1"/>
    <property type="molecule type" value="Genomic_DNA"/>
</dbReference>
<comment type="caution">
    <text evidence="8">The sequence shown here is derived from an EMBL/GenBank/DDBJ whole genome shotgun (WGS) entry which is preliminary data.</text>
</comment>
<dbReference type="Gene3D" id="2.40.50.140">
    <property type="entry name" value="Nucleic acid-binding proteins"/>
    <property type="match status" value="1"/>
</dbReference>
<dbReference type="PROSITE" id="PS50862">
    <property type="entry name" value="AA_TRNA_LIGASE_II"/>
    <property type="match status" value="1"/>
</dbReference>
<dbReference type="PRINTS" id="PR01042">
    <property type="entry name" value="TRNASYNTHASP"/>
</dbReference>
<accession>A0A9N8HFA1</accession>
<evidence type="ECO:0000256" key="6">
    <source>
        <dbReference type="SAM" id="MobiDB-lite"/>
    </source>
</evidence>
<name>A0A9N8HFA1_9STRA</name>
<keyword evidence="1 8" id="KW-0436">Ligase</keyword>
<evidence type="ECO:0000256" key="1">
    <source>
        <dbReference type="ARBA" id="ARBA00022598"/>
    </source>
</evidence>
<dbReference type="InterPro" id="IPR004364">
    <property type="entry name" value="Aa-tRNA-synt_II"/>
</dbReference>
<gene>
    <name evidence="8" type="ORF">SEMRO_340_G121190.1</name>
</gene>
<feature type="region of interest" description="Disordered" evidence="6">
    <location>
        <begin position="232"/>
        <end position="283"/>
    </location>
</feature>
<dbReference type="SUPFAM" id="SSF55681">
    <property type="entry name" value="Class II aaRS and biotin synthetases"/>
    <property type="match status" value="1"/>
</dbReference>
<proteinExistence type="predicted"/>
<dbReference type="InterPro" id="IPR012340">
    <property type="entry name" value="NA-bd_OB-fold"/>
</dbReference>
<sequence length="561" mass="63067">MTEEKEEGPKVERMAKLVNLSEADIGKHVKLHGWVYSVRTQGAGTLCFVDLGDGTTVTPVRCLAAKVSDEQGADNATTAYYKTKDSASLLVNANTDEACYSRLSFEELCETSNLSLGCSVMIIGYVAAPPEGTTQTLEVKVLELFVMGGVEDAAKYPIQKSIYKKPLAMRSHPHARFRAPLIQQLMQIRAQALFAVHEFFHNEGVPLLDPNIMTANDCEGAGEVFKIAPQMFTKLPEEEPKKKKNKKKKGKQQAEEEQEEPPKEEEEEEETPPTEPEKGPEVGLTVSSQLPLEAIAMGTGSVYTCQKSFRAEKSDTNKHLAEFLHVEYEQYFITLDDLVDQAERFVKHVVATVLDRCQPQYHFLSQKHASPDEFHGHATYLRTLLDKPFVRISHKDAIDAMLQDVRDKVQVTNEQGKQVKLKFKVMPKQGEDLGSEHEKYLVQKFGTFVFVTHWPSAIKSFYMKQVVGDGTCESFDLLAPLVGELFGGSMREWRYDVLADMMAKKGMDMKPLQWFVDLRKDGTAPHGGWGMGFDRLVMFLTNAASVRDVVPYPVYYGHCPY</sequence>
<evidence type="ECO:0000256" key="3">
    <source>
        <dbReference type="ARBA" id="ARBA00022840"/>
    </source>
</evidence>
<keyword evidence="3" id="KW-0067">ATP-binding</keyword>
<keyword evidence="2" id="KW-0547">Nucleotide-binding</keyword>
<reference evidence="8" key="1">
    <citation type="submission" date="2020-06" db="EMBL/GenBank/DDBJ databases">
        <authorList>
            <consortium name="Plant Systems Biology data submission"/>
        </authorList>
    </citation>
    <scope>NUCLEOTIDE SEQUENCE</scope>
    <source>
        <strain evidence="8">D6</strain>
    </source>
</reference>
<keyword evidence="4" id="KW-0648">Protein biosynthesis</keyword>
<evidence type="ECO:0000313" key="8">
    <source>
        <dbReference type="EMBL" id="CAB9508258.1"/>
    </source>
</evidence>
<dbReference type="InterPro" id="IPR006195">
    <property type="entry name" value="aa-tRNA-synth_II"/>
</dbReference>
<dbReference type="GO" id="GO:0006421">
    <property type="term" value="P:asparaginyl-tRNA aminoacylation"/>
    <property type="evidence" value="ECO:0007669"/>
    <property type="project" value="TreeGrafter"/>
</dbReference>
<dbReference type="InterPro" id="IPR002312">
    <property type="entry name" value="Asp/Asn-tRNA-synth_IIb"/>
</dbReference>
<keyword evidence="9" id="KW-1185">Reference proteome</keyword>
<dbReference type="SUPFAM" id="SSF50249">
    <property type="entry name" value="Nucleic acid-binding proteins"/>
    <property type="match status" value="1"/>
</dbReference>
<organism evidence="8 9">
    <name type="scientific">Seminavis robusta</name>
    <dbReference type="NCBI Taxonomy" id="568900"/>
    <lineage>
        <taxon>Eukaryota</taxon>
        <taxon>Sar</taxon>
        <taxon>Stramenopiles</taxon>
        <taxon>Ochrophyta</taxon>
        <taxon>Bacillariophyta</taxon>
        <taxon>Bacillariophyceae</taxon>
        <taxon>Bacillariophycidae</taxon>
        <taxon>Naviculales</taxon>
        <taxon>Naviculaceae</taxon>
        <taxon>Seminavis</taxon>
    </lineage>
</organism>
<dbReference type="PANTHER" id="PTHR22594">
    <property type="entry name" value="ASPARTYL/LYSYL-TRNA SYNTHETASE"/>
    <property type="match status" value="1"/>
</dbReference>
<dbReference type="AlphaFoldDB" id="A0A9N8HFA1"/>
<dbReference type="Proteomes" id="UP001153069">
    <property type="component" value="Unassembled WGS sequence"/>
</dbReference>
<dbReference type="GO" id="GO:0005739">
    <property type="term" value="C:mitochondrion"/>
    <property type="evidence" value="ECO:0007669"/>
    <property type="project" value="TreeGrafter"/>
</dbReference>
<evidence type="ECO:0000256" key="2">
    <source>
        <dbReference type="ARBA" id="ARBA00022741"/>
    </source>
</evidence>
<dbReference type="Pfam" id="PF00152">
    <property type="entry name" value="tRNA-synt_2"/>
    <property type="match status" value="1"/>
</dbReference>
<dbReference type="InterPro" id="IPR045864">
    <property type="entry name" value="aa-tRNA-synth_II/BPL/LPL"/>
</dbReference>